<keyword evidence="2" id="KW-0472">Membrane</keyword>
<accession>A0ABV1WG31</accession>
<feature type="compositionally biased region" description="Gly residues" evidence="1">
    <location>
        <begin position="173"/>
        <end position="185"/>
    </location>
</feature>
<feature type="compositionally biased region" description="Low complexity" evidence="1">
    <location>
        <begin position="1"/>
        <end position="25"/>
    </location>
</feature>
<keyword evidence="2" id="KW-0812">Transmembrane</keyword>
<dbReference type="EMBL" id="JBEPCU010001263">
    <property type="protein sequence ID" value="MER6983143.1"/>
    <property type="molecule type" value="Genomic_DNA"/>
</dbReference>
<organism evidence="3 4">
    <name type="scientific">Streptomyces carpinensis</name>
    <dbReference type="NCBI Taxonomy" id="66369"/>
    <lineage>
        <taxon>Bacteria</taxon>
        <taxon>Bacillati</taxon>
        <taxon>Actinomycetota</taxon>
        <taxon>Actinomycetes</taxon>
        <taxon>Kitasatosporales</taxon>
        <taxon>Streptomycetaceae</taxon>
        <taxon>Streptomyces</taxon>
    </lineage>
</organism>
<gene>
    <name evidence="3" type="ORF">ABT317_40845</name>
</gene>
<feature type="region of interest" description="Disordered" evidence="1">
    <location>
        <begin position="139"/>
        <end position="202"/>
    </location>
</feature>
<evidence type="ECO:0000313" key="3">
    <source>
        <dbReference type="EMBL" id="MER6983143.1"/>
    </source>
</evidence>
<comment type="caution">
    <text evidence="3">The sequence shown here is derived from an EMBL/GenBank/DDBJ whole genome shotgun (WGS) entry which is preliminary data.</text>
</comment>
<name>A0ABV1WG31_9ACTN</name>
<sequence>MNKGPEPAQPEWPAAASATGAVPAVEGDDGGDTAGDVQTFPETGVGRALRVEDPWEESGHDGPDPEELTVRLDRTEGKPEDPGTDRHDTNGREGGGSDRPVFVDASGRRSRRFRRLGMAVGLACAVYAVVIVVTLVSGNSNAPWLPVPGQADDRPASKVDTSPTPSDPARPPGTGGGVAVPGGRQGGRDHHRAARADIAELR</sequence>
<evidence type="ECO:0000313" key="4">
    <source>
        <dbReference type="Proteomes" id="UP001458415"/>
    </source>
</evidence>
<keyword evidence="2" id="KW-1133">Transmembrane helix</keyword>
<proteinExistence type="predicted"/>
<feature type="compositionally biased region" description="Basic and acidic residues" evidence="1">
    <location>
        <begin position="49"/>
        <end position="91"/>
    </location>
</feature>
<protein>
    <recommendedName>
        <fullName evidence="5">Translation initiation factor IF-2</fullName>
    </recommendedName>
</protein>
<reference evidence="3 4" key="1">
    <citation type="submission" date="2024-06" db="EMBL/GenBank/DDBJ databases">
        <title>The Natural Products Discovery Center: Release of the First 8490 Sequenced Strains for Exploring Actinobacteria Biosynthetic Diversity.</title>
        <authorList>
            <person name="Kalkreuter E."/>
            <person name="Kautsar S.A."/>
            <person name="Yang D."/>
            <person name="Bader C.D."/>
            <person name="Teijaro C.N."/>
            <person name="Fluegel L."/>
            <person name="Davis C.M."/>
            <person name="Simpson J.R."/>
            <person name="Lauterbach L."/>
            <person name="Steele A.D."/>
            <person name="Gui C."/>
            <person name="Meng S."/>
            <person name="Li G."/>
            <person name="Viehrig K."/>
            <person name="Ye F."/>
            <person name="Su P."/>
            <person name="Kiefer A.F."/>
            <person name="Nichols A."/>
            <person name="Cepeda A.J."/>
            <person name="Yan W."/>
            <person name="Fan B."/>
            <person name="Jiang Y."/>
            <person name="Adhikari A."/>
            <person name="Zheng C.-J."/>
            <person name="Schuster L."/>
            <person name="Cowan T.M."/>
            <person name="Smanski M.J."/>
            <person name="Chevrette M.G."/>
            <person name="De Carvalho L.P.S."/>
            <person name="Shen B."/>
        </authorList>
    </citation>
    <scope>NUCLEOTIDE SEQUENCE [LARGE SCALE GENOMIC DNA]</scope>
    <source>
        <strain evidence="3 4">NPDC000634</strain>
    </source>
</reference>
<feature type="transmembrane region" description="Helical" evidence="2">
    <location>
        <begin position="116"/>
        <end position="136"/>
    </location>
</feature>
<evidence type="ECO:0008006" key="5">
    <source>
        <dbReference type="Google" id="ProtNLM"/>
    </source>
</evidence>
<feature type="non-terminal residue" evidence="3">
    <location>
        <position position="202"/>
    </location>
</feature>
<dbReference type="Proteomes" id="UP001458415">
    <property type="component" value="Unassembled WGS sequence"/>
</dbReference>
<evidence type="ECO:0000256" key="1">
    <source>
        <dbReference type="SAM" id="MobiDB-lite"/>
    </source>
</evidence>
<feature type="region of interest" description="Disordered" evidence="1">
    <location>
        <begin position="1"/>
        <end position="104"/>
    </location>
</feature>
<keyword evidence="4" id="KW-1185">Reference proteome</keyword>
<evidence type="ECO:0000256" key="2">
    <source>
        <dbReference type="SAM" id="Phobius"/>
    </source>
</evidence>